<organism evidence="1 2">
    <name type="scientific">Klebsiella phage vB_KpnS_IME279</name>
    <dbReference type="NCBI Taxonomy" id="2041211"/>
    <lineage>
        <taxon>Viruses</taxon>
        <taxon>Duplodnaviria</taxon>
        <taxon>Heunggongvirae</taxon>
        <taxon>Uroviricota</taxon>
        <taxon>Caudoviricetes</taxon>
        <taxon>Sortsnevirus</taxon>
        <taxon>Sortsnevirus IME279</taxon>
    </lineage>
</organism>
<proteinExistence type="predicted"/>
<dbReference type="RefSeq" id="YP_009792831.1">
    <property type="nucleotide sequence ID" value="NC_047862.1"/>
</dbReference>
<dbReference type="Proteomes" id="UP000229963">
    <property type="component" value="Segment"/>
</dbReference>
<protein>
    <submittedName>
        <fullName evidence="1">Uncharacterized protein</fullName>
    </submittedName>
</protein>
<evidence type="ECO:0000313" key="1">
    <source>
        <dbReference type="EMBL" id="ATI16435.1"/>
    </source>
</evidence>
<dbReference type="EMBL" id="MF614100">
    <property type="protein sequence ID" value="ATI16435.1"/>
    <property type="molecule type" value="Genomic_DNA"/>
</dbReference>
<accession>A0A291LBJ5</accession>
<name>A0A291LBJ5_9CAUD</name>
<reference evidence="2" key="1">
    <citation type="submission" date="2017-08" db="EMBL/GenBank/DDBJ databases">
        <authorList>
            <person name="Zhao F."/>
            <person name="Pan X."/>
            <person name="Tong Y."/>
        </authorList>
    </citation>
    <scope>NUCLEOTIDE SEQUENCE [LARGE SCALE GENOMIC DNA]</scope>
</reference>
<dbReference type="GeneID" id="54983040"/>
<sequence length="90" mass="10581">MGNEPKPGDRIRWIRPMWWGTGYEVEEYTLEIYRYTLGFFKDSAHREAGHFTPLCDEDLWTDGPDSKDGYACNHGSYRTNQVQAFEIIRS</sequence>
<keyword evidence="2" id="KW-1185">Reference proteome</keyword>
<evidence type="ECO:0000313" key="2">
    <source>
        <dbReference type="Proteomes" id="UP000229963"/>
    </source>
</evidence>
<dbReference type="KEGG" id="vg:54983040"/>